<dbReference type="Gene3D" id="3.90.78.10">
    <property type="entry name" value="UDP-N-acetylenolpyruvoylglucosamine reductase, C-terminal domain"/>
    <property type="match status" value="1"/>
</dbReference>
<dbReference type="HAMAP" id="MF_00037">
    <property type="entry name" value="MurB"/>
    <property type="match status" value="1"/>
</dbReference>
<dbReference type="Pfam" id="PF01565">
    <property type="entry name" value="FAD_binding_4"/>
    <property type="match status" value="1"/>
</dbReference>
<dbReference type="PROSITE" id="PS51387">
    <property type="entry name" value="FAD_PCMH"/>
    <property type="match status" value="1"/>
</dbReference>
<evidence type="ECO:0000256" key="2">
    <source>
        <dbReference type="ARBA" id="ARBA00003921"/>
    </source>
</evidence>
<dbReference type="GO" id="GO:0005829">
    <property type="term" value="C:cytosol"/>
    <property type="evidence" value="ECO:0007669"/>
    <property type="project" value="TreeGrafter"/>
</dbReference>
<evidence type="ECO:0000256" key="12">
    <source>
        <dbReference type="ARBA" id="ARBA00022960"/>
    </source>
</evidence>
<dbReference type="EC" id="1.3.1.98" evidence="5 19"/>
<sequence>MHIETNISLKTLNTFGIDVKAKHFVSIHSVSDLQTLLRKKEYPKKLILGGGSNMLLTKDVDALVILIDIKGIEVIKETPKGVWVKVCAGENWHDFVLYTIDHDFGGLENLSLIPGNVGTAPIQNIGAYGVELKDTFRSCDAVHVETGKVKTFYKEDCDFGYRDSVFKSQLKGQYIITSVVFELSKEAHVLKTTYGAISSQLEQRQISNPSLKDVSEAVIAIRQSKLPDPKKIGNSGSFFKNPIISIAQLEKLRKSFEGMPSYPISDTEVKVPAGWLIEHAGFKGKTFGNYGVHKNQALVLVNYGGATGLEILGLARLIQNTISRLYGIDIEAEVNVI</sequence>
<dbReference type="InterPro" id="IPR016166">
    <property type="entry name" value="FAD-bd_PCMH"/>
</dbReference>
<dbReference type="GO" id="GO:0009252">
    <property type="term" value="P:peptidoglycan biosynthetic process"/>
    <property type="evidence" value="ECO:0007669"/>
    <property type="project" value="UniProtKB-UniRule"/>
</dbReference>
<keyword evidence="22" id="KW-1185">Reference proteome</keyword>
<evidence type="ECO:0000256" key="4">
    <source>
        <dbReference type="ARBA" id="ARBA00004752"/>
    </source>
</evidence>
<dbReference type="GO" id="GO:0008360">
    <property type="term" value="P:regulation of cell shape"/>
    <property type="evidence" value="ECO:0007669"/>
    <property type="project" value="UniProtKB-KW"/>
</dbReference>
<dbReference type="InterPro" id="IPR016169">
    <property type="entry name" value="FAD-bd_PCMH_sub2"/>
</dbReference>
<protein>
    <recommendedName>
        <fullName evidence="6 19">UDP-N-acetylenolpyruvoylglucosamine reductase</fullName>
        <ecNumber evidence="5 19">1.3.1.98</ecNumber>
    </recommendedName>
    <alternativeName>
        <fullName evidence="17 19">UDP-N-acetylmuramate dehydrogenase</fullName>
    </alternativeName>
</protein>
<dbReference type="InterPro" id="IPR011601">
    <property type="entry name" value="MurB_C"/>
</dbReference>
<dbReference type="Gene3D" id="3.30.43.10">
    <property type="entry name" value="Uridine Diphospho-n-acetylenolpyruvylglucosamine Reductase, domain 2"/>
    <property type="match status" value="1"/>
</dbReference>
<keyword evidence="9 19" id="KW-0285">Flavoprotein</keyword>
<dbReference type="GO" id="GO:0008762">
    <property type="term" value="F:UDP-N-acetylmuramate dehydrogenase activity"/>
    <property type="evidence" value="ECO:0007669"/>
    <property type="project" value="UniProtKB-UniRule"/>
</dbReference>
<dbReference type="GO" id="GO:0071555">
    <property type="term" value="P:cell wall organization"/>
    <property type="evidence" value="ECO:0007669"/>
    <property type="project" value="UniProtKB-KW"/>
</dbReference>
<comment type="function">
    <text evidence="2 19">Cell wall formation.</text>
</comment>
<evidence type="ECO:0000256" key="9">
    <source>
        <dbReference type="ARBA" id="ARBA00022630"/>
    </source>
</evidence>
<evidence type="ECO:0000256" key="8">
    <source>
        <dbReference type="ARBA" id="ARBA00022618"/>
    </source>
</evidence>
<comment type="similarity">
    <text evidence="19">Belongs to the MurB family.</text>
</comment>
<name>A0A5C6ZJX9_9FLAO</name>
<evidence type="ECO:0000256" key="5">
    <source>
        <dbReference type="ARBA" id="ARBA00012518"/>
    </source>
</evidence>
<keyword evidence="15 19" id="KW-0131">Cell cycle</keyword>
<dbReference type="NCBIfam" id="NF010478">
    <property type="entry name" value="PRK13903.1"/>
    <property type="match status" value="1"/>
</dbReference>
<keyword evidence="7 19" id="KW-0963">Cytoplasm</keyword>
<keyword evidence="12 19" id="KW-0133">Cell shape</keyword>
<evidence type="ECO:0000256" key="19">
    <source>
        <dbReference type="HAMAP-Rule" id="MF_00037"/>
    </source>
</evidence>
<keyword evidence="10 19" id="KW-0274">FAD</keyword>
<organism evidence="21 22">
    <name type="scientific">Subsaximicrobium wynnwilliamsii</name>
    <dbReference type="NCBI Taxonomy" id="291179"/>
    <lineage>
        <taxon>Bacteria</taxon>
        <taxon>Pseudomonadati</taxon>
        <taxon>Bacteroidota</taxon>
        <taxon>Flavobacteriia</taxon>
        <taxon>Flavobacteriales</taxon>
        <taxon>Flavobacteriaceae</taxon>
        <taxon>Subsaximicrobium</taxon>
    </lineage>
</organism>
<feature type="active site" evidence="19">
    <location>
        <position position="333"/>
    </location>
</feature>
<dbReference type="AlphaFoldDB" id="A0A5C6ZJX9"/>
<keyword evidence="13 19" id="KW-0573">Peptidoglycan synthesis</keyword>
<dbReference type="NCBIfam" id="TIGR00179">
    <property type="entry name" value="murB"/>
    <property type="match status" value="1"/>
</dbReference>
<evidence type="ECO:0000259" key="20">
    <source>
        <dbReference type="PROSITE" id="PS51387"/>
    </source>
</evidence>
<evidence type="ECO:0000256" key="16">
    <source>
        <dbReference type="ARBA" id="ARBA00023316"/>
    </source>
</evidence>
<evidence type="ECO:0000256" key="7">
    <source>
        <dbReference type="ARBA" id="ARBA00022490"/>
    </source>
</evidence>
<dbReference type="InterPro" id="IPR036635">
    <property type="entry name" value="MurB_C_sf"/>
</dbReference>
<feature type="active site" evidence="19">
    <location>
        <position position="162"/>
    </location>
</feature>
<dbReference type="GO" id="GO:0071949">
    <property type="term" value="F:FAD binding"/>
    <property type="evidence" value="ECO:0007669"/>
    <property type="project" value="InterPro"/>
</dbReference>
<keyword evidence="11 19" id="KW-0521">NADP</keyword>
<comment type="caution">
    <text evidence="21">The sequence shown here is derived from an EMBL/GenBank/DDBJ whole genome shotgun (WGS) entry which is preliminary data.</text>
</comment>
<dbReference type="EMBL" id="VORO01000004">
    <property type="protein sequence ID" value="TXD90266.1"/>
    <property type="molecule type" value="Genomic_DNA"/>
</dbReference>
<comment type="subcellular location">
    <subcellularLocation>
        <location evidence="3 19">Cytoplasm</location>
    </subcellularLocation>
</comment>
<feature type="active site" description="Proton donor" evidence="19">
    <location>
        <position position="237"/>
    </location>
</feature>
<keyword evidence="14 19" id="KW-0560">Oxidoreductase</keyword>
<dbReference type="NCBIfam" id="NF000755">
    <property type="entry name" value="PRK00046.1"/>
    <property type="match status" value="1"/>
</dbReference>
<dbReference type="PANTHER" id="PTHR21071">
    <property type="entry name" value="UDP-N-ACETYLENOLPYRUVOYLGLUCOSAMINE REDUCTASE"/>
    <property type="match status" value="1"/>
</dbReference>
<dbReference type="InterPro" id="IPR003170">
    <property type="entry name" value="MurB"/>
</dbReference>
<evidence type="ECO:0000256" key="6">
    <source>
        <dbReference type="ARBA" id="ARBA00015188"/>
    </source>
</evidence>
<evidence type="ECO:0000313" key="22">
    <source>
        <dbReference type="Proteomes" id="UP000321578"/>
    </source>
</evidence>
<evidence type="ECO:0000256" key="18">
    <source>
        <dbReference type="ARBA" id="ARBA00048914"/>
    </source>
</evidence>
<evidence type="ECO:0000313" key="21">
    <source>
        <dbReference type="EMBL" id="TXD90266.1"/>
    </source>
</evidence>
<evidence type="ECO:0000256" key="14">
    <source>
        <dbReference type="ARBA" id="ARBA00023002"/>
    </source>
</evidence>
<dbReference type="GO" id="GO:0051301">
    <property type="term" value="P:cell division"/>
    <property type="evidence" value="ECO:0007669"/>
    <property type="project" value="UniProtKB-KW"/>
</dbReference>
<dbReference type="SUPFAM" id="SSF56176">
    <property type="entry name" value="FAD-binding/transporter-associated domain-like"/>
    <property type="match status" value="1"/>
</dbReference>
<evidence type="ECO:0000256" key="15">
    <source>
        <dbReference type="ARBA" id="ARBA00023306"/>
    </source>
</evidence>
<evidence type="ECO:0000256" key="13">
    <source>
        <dbReference type="ARBA" id="ARBA00022984"/>
    </source>
</evidence>
<evidence type="ECO:0000256" key="1">
    <source>
        <dbReference type="ARBA" id="ARBA00001974"/>
    </source>
</evidence>
<evidence type="ECO:0000256" key="17">
    <source>
        <dbReference type="ARBA" id="ARBA00031026"/>
    </source>
</evidence>
<comment type="catalytic activity">
    <reaction evidence="18 19">
        <text>UDP-N-acetyl-alpha-D-muramate + NADP(+) = UDP-N-acetyl-3-O-(1-carboxyvinyl)-alpha-D-glucosamine + NADPH + H(+)</text>
        <dbReference type="Rhea" id="RHEA:12248"/>
        <dbReference type="ChEBI" id="CHEBI:15378"/>
        <dbReference type="ChEBI" id="CHEBI:57783"/>
        <dbReference type="ChEBI" id="CHEBI:58349"/>
        <dbReference type="ChEBI" id="CHEBI:68483"/>
        <dbReference type="ChEBI" id="CHEBI:70757"/>
        <dbReference type="EC" id="1.3.1.98"/>
    </reaction>
</comment>
<accession>A0A5C6ZJX9</accession>
<dbReference type="UniPathway" id="UPA00219"/>
<proteinExistence type="inferred from homology"/>
<dbReference type="OrthoDB" id="9804753at2"/>
<gene>
    <name evidence="19 21" type="primary">murB</name>
    <name evidence="21" type="ORF">ESY86_05890</name>
</gene>
<dbReference type="PANTHER" id="PTHR21071:SF4">
    <property type="entry name" value="UDP-N-ACETYLENOLPYRUVOYLGLUCOSAMINE REDUCTASE"/>
    <property type="match status" value="1"/>
</dbReference>
<dbReference type="InterPro" id="IPR006094">
    <property type="entry name" value="Oxid_FAD_bind_N"/>
</dbReference>
<comment type="cofactor">
    <cofactor evidence="1 19">
        <name>FAD</name>
        <dbReference type="ChEBI" id="CHEBI:57692"/>
    </cofactor>
</comment>
<comment type="pathway">
    <text evidence="4 19">Cell wall biogenesis; peptidoglycan biosynthesis.</text>
</comment>
<keyword evidence="8 19" id="KW-0132">Cell division</keyword>
<feature type="domain" description="FAD-binding PCMH-type" evidence="20">
    <location>
        <begin position="17"/>
        <end position="186"/>
    </location>
</feature>
<evidence type="ECO:0000256" key="11">
    <source>
        <dbReference type="ARBA" id="ARBA00022857"/>
    </source>
</evidence>
<dbReference type="InterPro" id="IPR016167">
    <property type="entry name" value="FAD-bd_PCMH_sub1"/>
</dbReference>
<evidence type="ECO:0000256" key="10">
    <source>
        <dbReference type="ARBA" id="ARBA00022827"/>
    </source>
</evidence>
<dbReference type="Pfam" id="PF02873">
    <property type="entry name" value="MurB_C"/>
    <property type="match status" value="1"/>
</dbReference>
<dbReference type="Gene3D" id="3.30.465.10">
    <property type="match status" value="1"/>
</dbReference>
<evidence type="ECO:0000256" key="3">
    <source>
        <dbReference type="ARBA" id="ARBA00004496"/>
    </source>
</evidence>
<dbReference type="InterPro" id="IPR036318">
    <property type="entry name" value="FAD-bd_PCMH-like_sf"/>
</dbReference>
<dbReference type="Proteomes" id="UP000321578">
    <property type="component" value="Unassembled WGS sequence"/>
</dbReference>
<keyword evidence="16 19" id="KW-0961">Cell wall biogenesis/degradation</keyword>
<dbReference type="RefSeq" id="WP_147085659.1">
    <property type="nucleotide sequence ID" value="NZ_VORM01000004.1"/>
</dbReference>
<reference evidence="21 22" key="1">
    <citation type="submission" date="2019-08" db="EMBL/GenBank/DDBJ databases">
        <title>Genomes of Subsaximicrobium wynnwilliamsii strains.</title>
        <authorList>
            <person name="Bowman J.P."/>
        </authorList>
    </citation>
    <scope>NUCLEOTIDE SEQUENCE [LARGE SCALE GENOMIC DNA]</scope>
    <source>
        <strain evidence="21 22">2-80-2</strain>
    </source>
</reference>
<dbReference type="SUPFAM" id="SSF56194">
    <property type="entry name" value="Uridine diphospho-N-Acetylenolpyruvylglucosamine reductase, MurB, C-terminal domain"/>
    <property type="match status" value="1"/>
</dbReference>